<dbReference type="PANTHER" id="PTHR23023">
    <property type="entry name" value="DIMETHYLANILINE MONOOXYGENASE"/>
    <property type="match status" value="1"/>
</dbReference>
<keyword evidence="2" id="KW-0285">Flavoprotein</keyword>
<name>A0A1X7AJG6_9GAMM</name>
<dbReference type="InterPro" id="IPR036188">
    <property type="entry name" value="FAD/NAD-bd_sf"/>
</dbReference>
<dbReference type="Gene3D" id="3.50.50.60">
    <property type="entry name" value="FAD/NAD(P)-binding domain"/>
    <property type="match status" value="2"/>
</dbReference>
<gene>
    <name evidence="6" type="primary">hapE_1</name>
    <name evidence="6" type="ORF">EHSB41UT_01935</name>
</gene>
<comment type="similarity">
    <text evidence="1">Belongs to the FMO family.</text>
</comment>
<accession>A0A1X7AJG6</accession>
<dbReference type="AlphaFoldDB" id="A0A1X7AJG6"/>
<dbReference type="EC" id="1.14.13.84" evidence="6"/>
<reference evidence="6 7" key="1">
    <citation type="submission" date="2017-03" db="EMBL/GenBank/DDBJ databases">
        <authorList>
            <person name="Afonso C.L."/>
            <person name="Miller P.J."/>
            <person name="Scott M.A."/>
            <person name="Spackman E."/>
            <person name="Goraichik I."/>
            <person name="Dimitrov K.M."/>
            <person name="Suarez D.L."/>
            <person name="Swayne D.E."/>
        </authorList>
    </citation>
    <scope>NUCLEOTIDE SEQUENCE [LARGE SCALE GENOMIC DNA]</scope>
    <source>
        <strain evidence="6">SB41UT1</strain>
    </source>
</reference>
<keyword evidence="7" id="KW-1185">Reference proteome</keyword>
<dbReference type="InterPro" id="IPR000960">
    <property type="entry name" value="Flavin_mOase"/>
</dbReference>
<dbReference type="Proteomes" id="UP000196573">
    <property type="component" value="Unassembled WGS sequence"/>
</dbReference>
<evidence type="ECO:0000256" key="2">
    <source>
        <dbReference type="ARBA" id="ARBA00022630"/>
    </source>
</evidence>
<evidence type="ECO:0000256" key="1">
    <source>
        <dbReference type="ARBA" id="ARBA00009183"/>
    </source>
</evidence>
<dbReference type="SUPFAM" id="SSF51905">
    <property type="entry name" value="FAD/NAD(P)-binding domain"/>
    <property type="match status" value="2"/>
</dbReference>
<evidence type="ECO:0000256" key="3">
    <source>
        <dbReference type="ARBA" id="ARBA00022827"/>
    </source>
</evidence>
<dbReference type="PRINTS" id="PR00370">
    <property type="entry name" value="FMOXYGENASE"/>
</dbReference>
<dbReference type="EMBL" id="FWPT01000004">
    <property type="protein sequence ID" value="SMA45508.1"/>
    <property type="molecule type" value="Genomic_DNA"/>
</dbReference>
<keyword evidence="3" id="KW-0274">FAD</keyword>
<organism evidence="6 7">
    <name type="scientific">Parendozoicomonas haliclonae</name>
    <dbReference type="NCBI Taxonomy" id="1960125"/>
    <lineage>
        <taxon>Bacteria</taxon>
        <taxon>Pseudomonadati</taxon>
        <taxon>Pseudomonadota</taxon>
        <taxon>Gammaproteobacteria</taxon>
        <taxon>Oceanospirillales</taxon>
        <taxon>Endozoicomonadaceae</taxon>
        <taxon>Parendozoicomonas</taxon>
    </lineage>
</organism>
<dbReference type="GO" id="GO:0033767">
    <property type="term" value="F:4-hydroxyacetophenone monooxygenase activity"/>
    <property type="evidence" value="ECO:0007669"/>
    <property type="project" value="UniProtKB-EC"/>
</dbReference>
<proteinExistence type="inferred from homology"/>
<dbReference type="GO" id="GO:0050660">
    <property type="term" value="F:flavin adenine dinucleotide binding"/>
    <property type="evidence" value="ECO:0007669"/>
    <property type="project" value="InterPro"/>
</dbReference>
<dbReference type="InterPro" id="IPR050346">
    <property type="entry name" value="FMO-like"/>
</dbReference>
<dbReference type="GO" id="GO:0004499">
    <property type="term" value="F:N,N-dimethylaniline monooxygenase activity"/>
    <property type="evidence" value="ECO:0007669"/>
    <property type="project" value="InterPro"/>
</dbReference>
<sequence>MYARSKIKEADNDKHNKAGCRYSVSKHPTHVAVIGAGISGLMAIRHLVKAGLKVSCFEQNSCIGGLWNFQPLEQLVDIRKPHVEPATALYKNLRTNFPLPFMTIPDSVGYPENTPLYPLWQTVQQYLEDYASHYQLLPHIRFQTRVTDIAKITGKQPWQVSWSKDGKDQKECFDKVVICNGHNSKPVIPKIAGLETFKGLVTHSLFYREPEPFKNQNVAILGISNSGEDLSLDLSQTAKHVYLCGRTATGRSAVSDRGGLPYGPRNNITQHPEIISASGKTLVLKDGTTLKDVDTLLLTTGYNHGFPFFPDLSAVGLKAGDRFLSPLYIDTFHADDSSLAFIGLPAYTAIFWLAWYQSIWIAKVFSNQLTLPDKAARNYAVRWQIAQCQALGLEERHYQVYKERQFPMLQRVARMAGESLPNAKAESCLLQSFQHRVDYPDNFRDIPFATIPPLKDLGLR</sequence>
<dbReference type="GO" id="GO:0050661">
    <property type="term" value="F:NADP binding"/>
    <property type="evidence" value="ECO:0007669"/>
    <property type="project" value="InterPro"/>
</dbReference>
<protein>
    <submittedName>
        <fullName evidence="6">4-hydroxyacetophenone monooxygenase</fullName>
        <ecNumber evidence="6">1.14.13.84</ecNumber>
    </submittedName>
</protein>
<evidence type="ECO:0000313" key="7">
    <source>
        <dbReference type="Proteomes" id="UP000196573"/>
    </source>
</evidence>
<evidence type="ECO:0000256" key="4">
    <source>
        <dbReference type="ARBA" id="ARBA00022857"/>
    </source>
</evidence>
<keyword evidence="4" id="KW-0521">NADP</keyword>
<keyword evidence="6" id="KW-0503">Monooxygenase</keyword>
<evidence type="ECO:0000313" key="6">
    <source>
        <dbReference type="EMBL" id="SMA45508.1"/>
    </source>
</evidence>
<keyword evidence="5 6" id="KW-0560">Oxidoreductase</keyword>
<dbReference type="Pfam" id="PF00743">
    <property type="entry name" value="FMO-like"/>
    <property type="match status" value="2"/>
</dbReference>
<evidence type="ECO:0000256" key="5">
    <source>
        <dbReference type="ARBA" id="ARBA00023002"/>
    </source>
</evidence>
<dbReference type="InterPro" id="IPR020946">
    <property type="entry name" value="Flavin_mOase-like"/>
</dbReference>